<dbReference type="Pfam" id="PF03732">
    <property type="entry name" value="Retrotrans_gag"/>
    <property type="match status" value="1"/>
</dbReference>
<protein>
    <recommendedName>
        <fullName evidence="2">Retrotransposon gag domain-containing protein</fullName>
    </recommendedName>
</protein>
<accession>A0ABD3GN66</accession>
<dbReference type="Proteomes" id="UP001633002">
    <property type="component" value="Unassembled WGS sequence"/>
</dbReference>
<comment type="caution">
    <text evidence="3">The sequence shown here is derived from an EMBL/GenBank/DDBJ whole genome shotgun (WGS) entry which is preliminary data.</text>
</comment>
<feature type="region of interest" description="Disordered" evidence="1">
    <location>
        <begin position="1"/>
        <end position="85"/>
    </location>
</feature>
<dbReference type="AlphaFoldDB" id="A0ABD3GN66"/>
<evidence type="ECO:0000313" key="3">
    <source>
        <dbReference type="EMBL" id="KAL3679597.1"/>
    </source>
</evidence>
<dbReference type="EMBL" id="JBJQOH010000007">
    <property type="protein sequence ID" value="KAL3679597.1"/>
    <property type="molecule type" value="Genomic_DNA"/>
</dbReference>
<feature type="compositionally biased region" description="Basic residues" evidence="1">
    <location>
        <begin position="232"/>
        <end position="249"/>
    </location>
</feature>
<organism evidence="3 4">
    <name type="scientific">Riccia sorocarpa</name>
    <dbReference type="NCBI Taxonomy" id="122646"/>
    <lineage>
        <taxon>Eukaryota</taxon>
        <taxon>Viridiplantae</taxon>
        <taxon>Streptophyta</taxon>
        <taxon>Embryophyta</taxon>
        <taxon>Marchantiophyta</taxon>
        <taxon>Marchantiopsida</taxon>
        <taxon>Marchantiidae</taxon>
        <taxon>Marchantiales</taxon>
        <taxon>Ricciaceae</taxon>
        <taxon>Riccia</taxon>
    </lineage>
</organism>
<feature type="compositionally biased region" description="Polar residues" evidence="1">
    <location>
        <begin position="42"/>
        <end position="55"/>
    </location>
</feature>
<feature type="domain" description="Retrotransposon gag" evidence="2">
    <location>
        <begin position="141"/>
        <end position="221"/>
    </location>
</feature>
<reference evidence="3 4" key="1">
    <citation type="submission" date="2024-09" db="EMBL/GenBank/DDBJ databases">
        <title>Chromosome-scale assembly of Riccia sorocarpa.</title>
        <authorList>
            <person name="Paukszto L."/>
        </authorList>
    </citation>
    <scope>NUCLEOTIDE SEQUENCE [LARGE SCALE GENOMIC DNA]</scope>
    <source>
        <strain evidence="3">LP-2024</strain>
        <tissue evidence="3">Aerial parts of the thallus</tissue>
    </source>
</reference>
<name>A0ABD3GN66_9MARC</name>
<keyword evidence="4" id="KW-1185">Reference proteome</keyword>
<feature type="region of interest" description="Disordered" evidence="1">
    <location>
        <begin position="225"/>
        <end position="285"/>
    </location>
</feature>
<evidence type="ECO:0000313" key="4">
    <source>
        <dbReference type="Proteomes" id="UP001633002"/>
    </source>
</evidence>
<evidence type="ECO:0000256" key="1">
    <source>
        <dbReference type="SAM" id="MobiDB-lite"/>
    </source>
</evidence>
<dbReference type="InterPro" id="IPR005162">
    <property type="entry name" value="Retrotrans_gag_dom"/>
</dbReference>
<evidence type="ECO:0000259" key="2">
    <source>
        <dbReference type="Pfam" id="PF03732"/>
    </source>
</evidence>
<gene>
    <name evidence="3" type="ORF">R1sor_022553</name>
</gene>
<feature type="compositionally biased region" description="Basic and acidic residues" evidence="1">
    <location>
        <begin position="7"/>
        <end position="33"/>
    </location>
</feature>
<sequence length="391" mass="45084">MSSRAAAEFERRRLAAEREERIRLREARRERSTSDTSEENQTRAATNVVPVQQVTLEVFNPARSEESESEDEPAAAPQHPVQPPQVIPPPPIFAPMAQQGSRLRYGIFKGREGEDPDTFLQKFDKITIANRESTEVDKVRIFPALLHKRAAKWVHGLDIAVRQNWVQLRESFLNEFMDLDFDSRVIGKLNRLRRKKKESLRRYTQRFRDLVDQTDNVGLKQQIECSEEEVRKRRSDKGKKKAHKRRTRRPPSSSESSSEEECRPRSKTAHHRKSEDKAQGTTSNVDVVAKELSELKIQLADEKKRRKSPSAPRYGLWCSNCWGHGHSKDDCRMPSAPKPAGQSSNAHWVESDVINEEFFWVDEQGEPLYQVQTTPSFANMPRFAPVRYSPA</sequence>
<proteinExistence type="predicted"/>
<dbReference type="PANTHER" id="PTHR33223">
    <property type="entry name" value="CCHC-TYPE DOMAIN-CONTAINING PROTEIN"/>
    <property type="match status" value="1"/>
</dbReference>
<dbReference type="PANTHER" id="PTHR33223:SF6">
    <property type="entry name" value="CCHC-TYPE DOMAIN-CONTAINING PROTEIN"/>
    <property type="match status" value="1"/>
</dbReference>